<accession>A0A6A5SI78</accession>
<keyword evidence="2" id="KW-0472">Membrane</keyword>
<dbReference type="AlphaFoldDB" id="A0A6A5SI78"/>
<gene>
    <name evidence="3" type="ORF">EJ02DRAFT_259078</name>
</gene>
<sequence length="282" mass="29970">MASRGTSMHCTLEPVPKSEIASSYIYSVPDSSSPIVVADYGEEAQQQQQQPHMYLSDAPTPPAAARNSVLKRWIFPLVYYLVIAIVAGVAGGFIGKAVSDKTHKNDAPAQQNHTASCPTLPSTNTSSSSPPPTTSALSTVFARTLPVPTTGCSDSNFLKPFPSSLTSTSTFLNTTYTTFCQAGWNRDELFALSAATPSDCVEACVMYNGHKGGADRLCVGGGFIPEWWNQSKAMDESGGMPYNCFLKSNGSGVARNDRRIEVVSLCLFGDASHCAETEIGGS</sequence>
<evidence type="ECO:0000256" key="1">
    <source>
        <dbReference type="SAM" id="MobiDB-lite"/>
    </source>
</evidence>
<feature type="compositionally biased region" description="Low complexity" evidence="1">
    <location>
        <begin position="116"/>
        <end position="135"/>
    </location>
</feature>
<proteinExistence type="predicted"/>
<dbReference type="Proteomes" id="UP000800038">
    <property type="component" value="Unassembled WGS sequence"/>
</dbReference>
<feature type="transmembrane region" description="Helical" evidence="2">
    <location>
        <begin position="73"/>
        <end position="94"/>
    </location>
</feature>
<name>A0A6A5SI78_9PLEO</name>
<feature type="region of interest" description="Disordered" evidence="1">
    <location>
        <begin position="103"/>
        <end position="135"/>
    </location>
</feature>
<keyword evidence="2" id="KW-0812">Transmembrane</keyword>
<dbReference type="OrthoDB" id="5358884at2759"/>
<reference evidence="3" key="1">
    <citation type="journal article" date="2020" name="Stud. Mycol.">
        <title>101 Dothideomycetes genomes: a test case for predicting lifestyles and emergence of pathogens.</title>
        <authorList>
            <person name="Haridas S."/>
            <person name="Albert R."/>
            <person name="Binder M."/>
            <person name="Bloem J."/>
            <person name="Labutti K."/>
            <person name="Salamov A."/>
            <person name="Andreopoulos B."/>
            <person name="Baker S."/>
            <person name="Barry K."/>
            <person name="Bills G."/>
            <person name="Bluhm B."/>
            <person name="Cannon C."/>
            <person name="Castanera R."/>
            <person name="Culley D."/>
            <person name="Daum C."/>
            <person name="Ezra D."/>
            <person name="Gonzalez J."/>
            <person name="Henrissat B."/>
            <person name="Kuo A."/>
            <person name="Liang C."/>
            <person name="Lipzen A."/>
            <person name="Lutzoni F."/>
            <person name="Magnuson J."/>
            <person name="Mondo S."/>
            <person name="Nolan M."/>
            <person name="Ohm R."/>
            <person name="Pangilinan J."/>
            <person name="Park H.-J."/>
            <person name="Ramirez L."/>
            <person name="Alfaro M."/>
            <person name="Sun H."/>
            <person name="Tritt A."/>
            <person name="Yoshinaga Y."/>
            <person name="Zwiers L.-H."/>
            <person name="Turgeon B."/>
            <person name="Goodwin S."/>
            <person name="Spatafora J."/>
            <person name="Crous P."/>
            <person name="Grigoriev I."/>
        </authorList>
    </citation>
    <scope>NUCLEOTIDE SEQUENCE</scope>
    <source>
        <strain evidence="3">CBS 161.51</strain>
    </source>
</reference>
<protein>
    <submittedName>
        <fullName evidence="3">Uncharacterized protein</fullName>
    </submittedName>
</protein>
<keyword evidence="4" id="KW-1185">Reference proteome</keyword>
<dbReference type="EMBL" id="ML976084">
    <property type="protein sequence ID" value="KAF1939308.1"/>
    <property type="molecule type" value="Genomic_DNA"/>
</dbReference>
<organism evidence="3 4">
    <name type="scientific">Clathrospora elynae</name>
    <dbReference type="NCBI Taxonomy" id="706981"/>
    <lineage>
        <taxon>Eukaryota</taxon>
        <taxon>Fungi</taxon>
        <taxon>Dikarya</taxon>
        <taxon>Ascomycota</taxon>
        <taxon>Pezizomycotina</taxon>
        <taxon>Dothideomycetes</taxon>
        <taxon>Pleosporomycetidae</taxon>
        <taxon>Pleosporales</taxon>
        <taxon>Diademaceae</taxon>
        <taxon>Clathrospora</taxon>
    </lineage>
</organism>
<keyword evidence="2" id="KW-1133">Transmembrane helix</keyword>
<evidence type="ECO:0000256" key="2">
    <source>
        <dbReference type="SAM" id="Phobius"/>
    </source>
</evidence>
<evidence type="ECO:0000313" key="3">
    <source>
        <dbReference type="EMBL" id="KAF1939308.1"/>
    </source>
</evidence>
<evidence type="ECO:0000313" key="4">
    <source>
        <dbReference type="Proteomes" id="UP000800038"/>
    </source>
</evidence>